<dbReference type="InterPro" id="IPR002921">
    <property type="entry name" value="Fungal_lipase-type"/>
</dbReference>
<comment type="caution">
    <text evidence="2">The sequence shown here is derived from an EMBL/GenBank/DDBJ whole genome shotgun (WGS) entry which is preliminary data.</text>
</comment>
<accession>A0ABS4FAS7</accession>
<gene>
    <name evidence="2" type="ORF">J2Z18_002451</name>
</gene>
<dbReference type="GeneID" id="95404444"/>
<dbReference type="SUPFAM" id="SSF53474">
    <property type="entry name" value="alpha/beta-Hydrolases"/>
    <property type="match status" value="1"/>
</dbReference>
<keyword evidence="3" id="KW-1185">Reference proteome</keyword>
<dbReference type="InterPro" id="IPR029058">
    <property type="entry name" value="AB_hydrolase_fold"/>
</dbReference>
<dbReference type="EMBL" id="JAGGKI010000005">
    <property type="protein sequence ID" value="MBP1893349.1"/>
    <property type="molecule type" value="Genomic_DNA"/>
</dbReference>
<protein>
    <submittedName>
        <fullName evidence="2">Triacylglycerol lipase</fullName>
        <ecNumber evidence="2">3.1.1.3</ecNumber>
    </submittedName>
</protein>
<reference evidence="2 3" key="1">
    <citation type="submission" date="2021-03" db="EMBL/GenBank/DDBJ databases">
        <title>Genomic Encyclopedia of Type Strains, Phase IV (KMG-IV): sequencing the most valuable type-strain genomes for metagenomic binning, comparative biology and taxonomic classification.</title>
        <authorList>
            <person name="Goeker M."/>
        </authorList>
    </citation>
    <scope>NUCLEOTIDE SEQUENCE [LARGE SCALE GENOMIC DNA]</scope>
    <source>
        <strain evidence="2 3">DSM 15596</strain>
    </source>
</reference>
<dbReference type="CDD" id="cd00519">
    <property type="entry name" value="Lipase_3"/>
    <property type="match status" value="1"/>
</dbReference>
<sequence>MELNSAQAQRAIFLAAVCSQTYAQFSNPDGSFVLPANYSLYDTIEARSLLSVWERFGFILESDEEIVIAFRGTSSTSNWIADAIASQKRFSYIKDDVLAHRGFTGIYSSARKQLTAALRRLDPDKPLFLTGHSLGAALATLCAIDVAANTERAPFLFTFGSPRVGDHAFSKAFAQYVPNSYRIANLLDVVAHAPPPVYKLPKRNKTYDYSHVPSPCALNFQNGSVSANHIIGNYYAELAKREPEFAGLLSETNPGFCPGTEFMIPQIAGN</sequence>
<evidence type="ECO:0000313" key="2">
    <source>
        <dbReference type="EMBL" id="MBP1893349.1"/>
    </source>
</evidence>
<evidence type="ECO:0000313" key="3">
    <source>
        <dbReference type="Proteomes" id="UP000706926"/>
    </source>
</evidence>
<dbReference type="Gene3D" id="3.40.50.1820">
    <property type="entry name" value="alpha/beta hydrolase"/>
    <property type="match status" value="1"/>
</dbReference>
<proteinExistence type="predicted"/>
<dbReference type="InterPro" id="IPR051218">
    <property type="entry name" value="Sec_MonoDiacylglyc_Lipase"/>
</dbReference>
<dbReference type="GO" id="GO:0004806">
    <property type="term" value="F:triacylglycerol lipase activity"/>
    <property type="evidence" value="ECO:0007669"/>
    <property type="project" value="UniProtKB-EC"/>
</dbReference>
<dbReference type="PANTHER" id="PTHR45856:SF24">
    <property type="entry name" value="FUNGAL LIPASE-LIKE DOMAIN-CONTAINING PROTEIN"/>
    <property type="match status" value="1"/>
</dbReference>
<organism evidence="2 3">
    <name type="scientific">Paenibacillus lactis</name>
    <dbReference type="NCBI Taxonomy" id="228574"/>
    <lineage>
        <taxon>Bacteria</taxon>
        <taxon>Bacillati</taxon>
        <taxon>Bacillota</taxon>
        <taxon>Bacilli</taxon>
        <taxon>Bacillales</taxon>
        <taxon>Paenibacillaceae</taxon>
        <taxon>Paenibacillus</taxon>
    </lineage>
</organism>
<evidence type="ECO:0000259" key="1">
    <source>
        <dbReference type="Pfam" id="PF01764"/>
    </source>
</evidence>
<dbReference type="Proteomes" id="UP000706926">
    <property type="component" value="Unassembled WGS sequence"/>
</dbReference>
<dbReference type="Pfam" id="PF01764">
    <property type="entry name" value="Lipase_3"/>
    <property type="match status" value="1"/>
</dbReference>
<dbReference type="EC" id="3.1.1.3" evidence="2"/>
<feature type="domain" description="Fungal lipase-type" evidence="1">
    <location>
        <begin position="67"/>
        <end position="196"/>
    </location>
</feature>
<dbReference type="RefSeq" id="WP_210094760.1">
    <property type="nucleotide sequence ID" value="NZ_BOSA01000005.1"/>
</dbReference>
<keyword evidence="2" id="KW-0378">Hydrolase</keyword>
<name>A0ABS4FAS7_9BACL</name>
<dbReference type="PANTHER" id="PTHR45856">
    <property type="entry name" value="ALPHA/BETA-HYDROLASES SUPERFAMILY PROTEIN"/>
    <property type="match status" value="1"/>
</dbReference>